<dbReference type="CDD" id="cd17536">
    <property type="entry name" value="REC_YesN-like"/>
    <property type="match status" value="1"/>
</dbReference>
<dbReference type="GO" id="GO:0003700">
    <property type="term" value="F:DNA-binding transcription factor activity"/>
    <property type="evidence" value="ECO:0007669"/>
    <property type="project" value="InterPro"/>
</dbReference>
<proteinExistence type="predicted"/>
<dbReference type="EMBL" id="QRDZ01000016">
    <property type="protein sequence ID" value="RED75301.1"/>
    <property type="molecule type" value="Genomic_DNA"/>
</dbReference>
<dbReference type="SUPFAM" id="SSF46689">
    <property type="entry name" value="Homeodomain-like"/>
    <property type="match status" value="1"/>
</dbReference>
<keyword evidence="1" id="KW-0805">Transcription regulation</keyword>
<keyword evidence="9" id="KW-1185">Reference proteome</keyword>
<dbReference type="GO" id="GO:0000160">
    <property type="term" value="P:phosphorelay signal transduction system"/>
    <property type="evidence" value="ECO:0007669"/>
    <property type="project" value="InterPro"/>
</dbReference>
<dbReference type="Gene3D" id="3.40.50.2300">
    <property type="match status" value="1"/>
</dbReference>
<dbReference type="PROSITE" id="PS01124">
    <property type="entry name" value="HTH_ARAC_FAMILY_2"/>
    <property type="match status" value="1"/>
</dbReference>
<dbReference type="InterPro" id="IPR011006">
    <property type="entry name" value="CheY-like_superfamily"/>
</dbReference>
<evidence type="ECO:0000256" key="3">
    <source>
        <dbReference type="ARBA" id="ARBA00023163"/>
    </source>
</evidence>
<reference evidence="8 9" key="1">
    <citation type="submission" date="2018-07" db="EMBL/GenBank/DDBJ databases">
        <title>Genomic Encyclopedia of Type Strains, Phase III (KMG-III): the genomes of soil and plant-associated and newly described type strains.</title>
        <authorList>
            <person name="Whitman W."/>
        </authorList>
    </citation>
    <scope>NUCLEOTIDE SEQUENCE [LARGE SCALE GENOMIC DNA]</scope>
    <source>
        <strain evidence="8 9">CECT 7287</strain>
    </source>
</reference>
<evidence type="ECO:0000256" key="5">
    <source>
        <dbReference type="SAM" id="Coils"/>
    </source>
</evidence>
<feature type="domain" description="HTH araC/xylS-type" evidence="6">
    <location>
        <begin position="445"/>
        <end position="543"/>
    </location>
</feature>
<evidence type="ECO:0000313" key="9">
    <source>
        <dbReference type="Proteomes" id="UP000256977"/>
    </source>
</evidence>
<protein>
    <submittedName>
        <fullName evidence="8">Two-component system response regulator YesN</fullName>
    </submittedName>
</protein>
<dbReference type="InterPro" id="IPR020449">
    <property type="entry name" value="Tscrpt_reg_AraC-type_HTH"/>
</dbReference>
<name>A0A3D9JMG9_9BACL</name>
<dbReference type="OrthoDB" id="2543932at2"/>
<dbReference type="Pfam" id="PF12833">
    <property type="entry name" value="HTH_18"/>
    <property type="match status" value="1"/>
</dbReference>
<dbReference type="InterPro" id="IPR001789">
    <property type="entry name" value="Sig_transdc_resp-reg_receiver"/>
</dbReference>
<feature type="modified residue" description="4-aspartylphosphate" evidence="4">
    <location>
        <position position="57"/>
    </location>
</feature>
<gene>
    <name evidence="8" type="ORF">DFP98_116103</name>
</gene>
<feature type="domain" description="Response regulatory" evidence="7">
    <location>
        <begin position="5"/>
        <end position="122"/>
    </location>
</feature>
<sequence length="548" mass="62013">MTIRRILIVDDEPFIVNGLAGMIKEAELPESEVYKASSAAEALSWLERTAMDIVLTDICMPGMDGLELQRRILQRWPRCKIVFLTGHNDFNYAKEAIHHRAVDYILKTEGDAAILAAVRKALAELEREFEMGTQLEKAQAQIQSALPLLQKEFLLDLFRGDLHPTMRLQERLDELDMPFSTAAPVLLLVGKVDEWADRNASDQTLLLYAIQNIAEEYLSPAARTLSFAYDKNRIAWLIQTPDDQEREGSSLALYVRGMAEKIQTTCGELLRLKLSFASASELVPWSFIAERFEGLNRSLRRSFAMGQQLLLTDDQPEPEAAESASRDSATKWIRKQAVQLEACLENGQQTEFQAKLTEWLRHETIGSEPELRLVASCQLLATFLAFASAEGALKELSERIDPDKLLKAHTRESWEEEILRLADLADSVFVRQEGMNRQHGRSVVATIHQYVADNLGGDLSLTRIGEVVALNPAYLSRLYKQLTGNGLSETITEARLAEAKRLLEETNEKAQDVAIKVGFESAAYFTRLFKKMTERTPQEYREFSRKSR</sequence>
<dbReference type="InterPro" id="IPR018060">
    <property type="entry name" value="HTH_AraC"/>
</dbReference>
<evidence type="ECO:0000256" key="2">
    <source>
        <dbReference type="ARBA" id="ARBA00023125"/>
    </source>
</evidence>
<dbReference type="SMART" id="SM00342">
    <property type="entry name" value="HTH_ARAC"/>
    <property type="match status" value="1"/>
</dbReference>
<dbReference type="GO" id="GO:0043565">
    <property type="term" value="F:sequence-specific DNA binding"/>
    <property type="evidence" value="ECO:0007669"/>
    <property type="project" value="InterPro"/>
</dbReference>
<dbReference type="InterPro" id="IPR009057">
    <property type="entry name" value="Homeodomain-like_sf"/>
</dbReference>
<dbReference type="PRINTS" id="PR00032">
    <property type="entry name" value="HTHARAC"/>
</dbReference>
<dbReference type="SUPFAM" id="SSF52172">
    <property type="entry name" value="CheY-like"/>
    <property type="match status" value="1"/>
</dbReference>
<organism evidence="8 9">
    <name type="scientific">Cohnella phaseoli</name>
    <dbReference type="NCBI Taxonomy" id="456490"/>
    <lineage>
        <taxon>Bacteria</taxon>
        <taxon>Bacillati</taxon>
        <taxon>Bacillota</taxon>
        <taxon>Bacilli</taxon>
        <taxon>Bacillales</taxon>
        <taxon>Paenibacillaceae</taxon>
        <taxon>Cohnella</taxon>
    </lineage>
</organism>
<comment type="caution">
    <text evidence="8">The sequence shown here is derived from an EMBL/GenBank/DDBJ whole genome shotgun (WGS) entry which is preliminary data.</text>
</comment>
<accession>A0A3D9JMG9</accession>
<feature type="coiled-coil region" evidence="5">
    <location>
        <begin position="489"/>
        <end position="516"/>
    </location>
</feature>
<keyword evidence="4" id="KW-0597">Phosphoprotein</keyword>
<evidence type="ECO:0000256" key="4">
    <source>
        <dbReference type="PROSITE-ProRule" id="PRU00169"/>
    </source>
</evidence>
<evidence type="ECO:0000259" key="6">
    <source>
        <dbReference type="PROSITE" id="PS01124"/>
    </source>
</evidence>
<keyword evidence="2" id="KW-0238">DNA-binding</keyword>
<dbReference type="PROSITE" id="PS50110">
    <property type="entry name" value="RESPONSE_REGULATORY"/>
    <property type="match status" value="1"/>
</dbReference>
<dbReference type="RefSeq" id="WP_116062404.1">
    <property type="nucleotide sequence ID" value="NZ_QRDZ01000016.1"/>
</dbReference>
<dbReference type="AlphaFoldDB" id="A0A3D9JMG9"/>
<keyword evidence="5" id="KW-0175">Coiled coil</keyword>
<dbReference type="SMART" id="SM00448">
    <property type="entry name" value="REC"/>
    <property type="match status" value="1"/>
</dbReference>
<evidence type="ECO:0000256" key="1">
    <source>
        <dbReference type="ARBA" id="ARBA00023015"/>
    </source>
</evidence>
<dbReference type="Pfam" id="PF00072">
    <property type="entry name" value="Response_reg"/>
    <property type="match status" value="1"/>
</dbReference>
<dbReference type="Proteomes" id="UP000256977">
    <property type="component" value="Unassembled WGS sequence"/>
</dbReference>
<keyword evidence="3" id="KW-0804">Transcription</keyword>
<dbReference type="Gene3D" id="1.10.10.60">
    <property type="entry name" value="Homeodomain-like"/>
    <property type="match status" value="2"/>
</dbReference>
<evidence type="ECO:0000313" key="8">
    <source>
        <dbReference type="EMBL" id="RED75301.1"/>
    </source>
</evidence>
<dbReference type="PANTHER" id="PTHR43280">
    <property type="entry name" value="ARAC-FAMILY TRANSCRIPTIONAL REGULATOR"/>
    <property type="match status" value="1"/>
</dbReference>
<evidence type="ECO:0000259" key="7">
    <source>
        <dbReference type="PROSITE" id="PS50110"/>
    </source>
</evidence>
<dbReference type="PANTHER" id="PTHR43280:SF2">
    <property type="entry name" value="HTH-TYPE TRANSCRIPTIONAL REGULATOR EXSA"/>
    <property type="match status" value="1"/>
</dbReference>